<dbReference type="PRINTS" id="PR00119">
    <property type="entry name" value="CATATPASE"/>
</dbReference>
<dbReference type="Gene3D" id="1.20.1110.10">
    <property type="entry name" value="Calcium-transporting ATPase, transmembrane domain"/>
    <property type="match status" value="2"/>
</dbReference>
<protein>
    <recommendedName>
        <fullName evidence="11">Cation-transporting P-type ATPase N-terminal domain-containing protein</fullName>
    </recommendedName>
</protein>
<reference evidence="12 13" key="1">
    <citation type="journal article" date="2019" name="Sci. Rep.">
        <title>Comparative genomics of chytrid fungi reveal insights into the obligate biotrophic and pathogenic lifestyle of Synchytrium endobioticum.</title>
        <authorList>
            <person name="van de Vossenberg B.T.L.H."/>
            <person name="Warris S."/>
            <person name="Nguyen H.D.T."/>
            <person name="van Gent-Pelzer M.P.E."/>
            <person name="Joly D.L."/>
            <person name="van de Geest H.C."/>
            <person name="Bonants P.J.M."/>
            <person name="Smith D.S."/>
            <person name="Levesque C.A."/>
            <person name="van der Lee T.A.J."/>
        </authorList>
    </citation>
    <scope>NUCLEOTIDE SEQUENCE [LARGE SCALE GENOMIC DNA]</scope>
    <source>
        <strain evidence="12 13">CBS 675.73</strain>
    </source>
</reference>
<evidence type="ECO:0000259" key="11">
    <source>
        <dbReference type="SMART" id="SM00831"/>
    </source>
</evidence>
<comment type="caution">
    <text evidence="12">The sequence shown here is derived from an EMBL/GenBank/DDBJ whole genome shotgun (WGS) entry which is preliminary data.</text>
</comment>
<dbReference type="Pfam" id="PF00689">
    <property type="entry name" value="Cation_ATPase_C"/>
    <property type="match status" value="1"/>
</dbReference>
<dbReference type="SUPFAM" id="SSF81653">
    <property type="entry name" value="Calcium ATPase, transduction domain A"/>
    <property type="match status" value="1"/>
</dbReference>
<dbReference type="Gene3D" id="3.40.1110.10">
    <property type="entry name" value="Calcium-transporting ATPase, cytoplasmic domain N"/>
    <property type="match status" value="2"/>
</dbReference>
<feature type="transmembrane region" description="Helical" evidence="10">
    <location>
        <begin position="162"/>
        <end position="183"/>
    </location>
</feature>
<dbReference type="GO" id="GO:0005524">
    <property type="term" value="F:ATP binding"/>
    <property type="evidence" value="ECO:0007669"/>
    <property type="project" value="UniProtKB-KW"/>
</dbReference>
<dbReference type="NCBIfam" id="TIGR01494">
    <property type="entry name" value="ATPase_P-type"/>
    <property type="match status" value="2"/>
</dbReference>
<keyword evidence="6" id="KW-0460">Magnesium</keyword>
<dbReference type="PANTHER" id="PTHR24093:SF369">
    <property type="entry name" value="CALCIUM-TRANSPORTING ATPASE"/>
    <property type="match status" value="1"/>
</dbReference>
<evidence type="ECO:0000256" key="6">
    <source>
        <dbReference type="ARBA" id="ARBA00022842"/>
    </source>
</evidence>
<keyword evidence="5" id="KW-0067">ATP-binding</keyword>
<feature type="transmembrane region" description="Helical" evidence="10">
    <location>
        <begin position="998"/>
        <end position="1016"/>
    </location>
</feature>
<dbReference type="InterPro" id="IPR018303">
    <property type="entry name" value="ATPase_P-typ_P_site"/>
</dbReference>
<evidence type="ECO:0000256" key="3">
    <source>
        <dbReference type="ARBA" id="ARBA00022723"/>
    </source>
</evidence>
<keyword evidence="13" id="KW-1185">Reference proteome</keyword>
<dbReference type="GO" id="GO:0016887">
    <property type="term" value="F:ATP hydrolysis activity"/>
    <property type="evidence" value="ECO:0007669"/>
    <property type="project" value="InterPro"/>
</dbReference>
<name>A0A507EMN1_9FUNG</name>
<keyword evidence="3" id="KW-0479">Metal-binding</keyword>
<feature type="transmembrane region" description="Helical" evidence="10">
    <location>
        <begin position="370"/>
        <end position="397"/>
    </location>
</feature>
<keyword evidence="8 10" id="KW-0472">Membrane</keyword>
<dbReference type="SMART" id="SM00831">
    <property type="entry name" value="Cation_ATPase_N"/>
    <property type="match status" value="1"/>
</dbReference>
<dbReference type="Pfam" id="PF13246">
    <property type="entry name" value="Cation_ATPase"/>
    <property type="match status" value="1"/>
</dbReference>
<dbReference type="Pfam" id="PF00122">
    <property type="entry name" value="E1-E2_ATPase"/>
    <property type="match status" value="1"/>
</dbReference>
<dbReference type="InterPro" id="IPR023214">
    <property type="entry name" value="HAD_sf"/>
</dbReference>
<evidence type="ECO:0000256" key="8">
    <source>
        <dbReference type="ARBA" id="ARBA00023136"/>
    </source>
</evidence>
<feature type="transmembrane region" description="Helical" evidence="10">
    <location>
        <begin position="327"/>
        <end position="350"/>
    </location>
</feature>
<dbReference type="SUPFAM" id="SSF56784">
    <property type="entry name" value="HAD-like"/>
    <property type="match status" value="1"/>
</dbReference>
<dbReference type="GO" id="GO:0046872">
    <property type="term" value="F:metal ion binding"/>
    <property type="evidence" value="ECO:0007669"/>
    <property type="project" value="UniProtKB-KW"/>
</dbReference>
<evidence type="ECO:0000313" key="12">
    <source>
        <dbReference type="EMBL" id="TPX65509.1"/>
    </source>
</evidence>
<keyword evidence="4" id="KW-0547">Nucleotide-binding</keyword>
<accession>A0A507EMN1</accession>
<dbReference type="AlphaFoldDB" id="A0A507EMN1"/>
<dbReference type="InterPro" id="IPR001757">
    <property type="entry name" value="P_typ_ATPase"/>
</dbReference>
<dbReference type="InterPro" id="IPR059000">
    <property type="entry name" value="ATPase_P-type_domA"/>
</dbReference>
<keyword evidence="2 10" id="KW-0812">Transmembrane</keyword>
<evidence type="ECO:0000256" key="1">
    <source>
        <dbReference type="ARBA" id="ARBA00004127"/>
    </source>
</evidence>
<dbReference type="InterPro" id="IPR023298">
    <property type="entry name" value="ATPase_P-typ_TM_dom_sf"/>
</dbReference>
<dbReference type="GO" id="GO:0012505">
    <property type="term" value="C:endomembrane system"/>
    <property type="evidence" value="ECO:0007669"/>
    <property type="project" value="UniProtKB-SubCell"/>
</dbReference>
<evidence type="ECO:0000256" key="7">
    <source>
        <dbReference type="ARBA" id="ARBA00022989"/>
    </source>
</evidence>
<dbReference type="EMBL" id="QEAP01000486">
    <property type="protein sequence ID" value="TPX65509.1"/>
    <property type="molecule type" value="Genomic_DNA"/>
</dbReference>
<organism evidence="12 13">
    <name type="scientific">Chytriomyces confervae</name>
    <dbReference type="NCBI Taxonomy" id="246404"/>
    <lineage>
        <taxon>Eukaryota</taxon>
        <taxon>Fungi</taxon>
        <taxon>Fungi incertae sedis</taxon>
        <taxon>Chytridiomycota</taxon>
        <taxon>Chytridiomycota incertae sedis</taxon>
        <taxon>Chytridiomycetes</taxon>
        <taxon>Chytridiales</taxon>
        <taxon>Chytriomycetaceae</taxon>
        <taxon>Chytriomyces</taxon>
    </lineage>
</organism>
<feature type="compositionally biased region" description="Polar residues" evidence="9">
    <location>
        <begin position="610"/>
        <end position="621"/>
    </location>
</feature>
<dbReference type="InterPro" id="IPR004014">
    <property type="entry name" value="ATPase_P-typ_cation-transptr_N"/>
</dbReference>
<keyword evidence="7 10" id="KW-1133">Transmembrane helix</keyword>
<evidence type="ECO:0000256" key="10">
    <source>
        <dbReference type="SAM" id="Phobius"/>
    </source>
</evidence>
<dbReference type="GO" id="GO:0005886">
    <property type="term" value="C:plasma membrane"/>
    <property type="evidence" value="ECO:0007669"/>
    <property type="project" value="TreeGrafter"/>
</dbReference>
<feature type="transmembrane region" description="Helical" evidence="10">
    <location>
        <begin position="1037"/>
        <end position="1060"/>
    </location>
</feature>
<dbReference type="Gene3D" id="2.70.150.10">
    <property type="entry name" value="Calcium-transporting ATPase, cytoplasmic transduction domain A"/>
    <property type="match status" value="1"/>
</dbReference>
<evidence type="ECO:0000313" key="13">
    <source>
        <dbReference type="Proteomes" id="UP000320333"/>
    </source>
</evidence>
<dbReference type="Proteomes" id="UP000320333">
    <property type="component" value="Unassembled WGS sequence"/>
</dbReference>
<dbReference type="Pfam" id="PF00690">
    <property type="entry name" value="Cation_ATPase_N"/>
    <property type="match status" value="1"/>
</dbReference>
<gene>
    <name evidence="12" type="ORF">CcCBS67573_g08106</name>
</gene>
<dbReference type="FunFam" id="2.70.150.10:FF:000028">
    <property type="entry name" value="Calcium-transporting ATPase"/>
    <property type="match status" value="1"/>
</dbReference>
<dbReference type="STRING" id="246404.A0A507EMN1"/>
<dbReference type="SUPFAM" id="SSF81660">
    <property type="entry name" value="Metal cation-transporting ATPase, ATP-binding domain N"/>
    <property type="match status" value="1"/>
</dbReference>
<feature type="region of interest" description="Disordered" evidence="9">
    <location>
        <begin position="610"/>
        <end position="634"/>
    </location>
</feature>
<sequence length="1146" mass="123373">MSDTKPNVGTVPPTDPAHGETMIGMNVLSDVKLSVPDMPLAPVAPVQRSSKFATDVADLTAMVSPSKDIAQLAQLGGPQGILAALLTDENTGLSADNLEDLKARETAFGPNRLPSIPPKSIFYFITRAFKDKIIILLSVVAAVSLGIGIYEDATTSNPAERIHWIEGFSVLMAVVIIVLVSSINDLQKERQFRKLNAKKEDRKVKGVRDGRTQLISIYDIVVGDILLLEPGDVITADGIIVSSMGLKCDESSATGESDTIKKGPSHDQFILSGSKVTEGIGKYVVTGVGEHSFFGKIMMAMRTENEDTPLQIKLDALAERIAKFGSAIAILIFVLLFLKYIILVLTSNGFGSSTEAQESGAEVATKFVKILLTSIAIVAVAVPEGLPLAVTLSLAYATTRMMKDNNLVRVLSACETMGNATTICSDKTGTLTQNRMTVVAGVVGKNVIFEGDAEANELQAKIAALANNTDATTFDGGKKQGPVAKDLLEIVMEGVALNSSAFEGKDEQTGNIEIIGSKTEVALLEWSTKAGFDYKGIRKGEVLIAGEKVSVVQTFPFSSERKSMATLVKVEKLDGSITYRVHAKGAPEIVMGYCDRVVLLPFSPSPAAIQRQQADKSSTSRRSPDAVPAVGSRSNPQASIIYPLEAKLQKDYKDIIESFAVQSLRTILLAYKEIPAEQFEKLINVTMKEKILALKGGNNNPEKKPMPSTADLHASSSMLLIPNQGDGETKSFVDSQLSEDDDEVLTEADILTHPLTFTELVANGLIASSVVGIEDPLRPGVIEAVKACKDAGVLVRMVTGDNIVTARSIASKCGIYHSNGLVMEGQDFRKMTEEQMLEAIPRLQVLARSSPLDKQILVSKLKQLGETVAFLQFQLSVNVSAVTITFVSALADSNESSALSVVQLLWVNLIMDTFAALALATELPTDELLQRPPESKKAPLISFAMWKMILGQAFLQIAVNLILLFAGPQFLGFKELVAAGGINGANTTNPIVVHQKEVLKSIIFNSFVMLQLFSLVNSRRKDSNIQVLSGIIRNPPFYLIFIGIAAAQAVIVEFGGIAFQTVHLTALQWLVCIIAGSLTLPWGVVIRLIPNDFFKSLGFKVYEETPLHDLGNAENGGANGDSGNGGVFEYIRRKRTEKRAAQRSSS</sequence>
<feature type="transmembrane region" description="Helical" evidence="10">
    <location>
        <begin position="133"/>
        <end position="150"/>
    </location>
</feature>
<feature type="region of interest" description="Disordered" evidence="9">
    <location>
        <begin position="1"/>
        <end position="21"/>
    </location>
</feature>
<dbReference type="Gene3D" id="3.40.50.1000">
    <property type="entry name" value="HAD superfamily/HAD-like"/>
    <property type="match status" value="2"/>
</dbReference>
<dbReference type="PANTHER" id="PTHR24093">
    <property type="entry name" value="CATION TRANSPORTING ATPASE"/>
    <property type="match status" value="1"/>
</dbReference>
<dbReference type="GO" id="GO:0005388">
    <property type="term" value="F:P-type calcium transporter activity"/>
    <property type="evidence" value="ECO:0007669"/>
    <property type="project" value="TreeGrafter"/>
</dbReference>
<dbReference type="SUPFAM" id="SSF81665">
    <property type="entry name" value="Calcium ATPase, transmembrane domain M"/>
    <property type="match status" value="1"/>
</dbReference>
<feature type="domain" description="Cation-transporting P-type ATPase N-terminal" evidence="11">
    <location>
        <begin position="71"/>
        <end position="149"/>
    </location>
</feature>
<evidence type="ECO:0000256" key="4">
    <source>
        <dbReference type="ARBA" id="ARBA00022741"/>
    </source>
</evidence>
<dbReference type="InterPro" id="IPR023299">
    <property type="entry name" value="ATPase_P-typ_cyto_dom_N"/>
</dbReference>
<dbReference type="InterPro" id="IPR008250">
    <property type="entry name" value="ATPase_P-typ_transduc_dom_A_sf"/>
</dbReference>
<proteinExistence type="predicted"/>
<evidence type="ECO:0000256" key="5">
    <source>
        <dbReference type="ARBA" id="ARBA00022840"/>
    </source>
</evidence>
<dbReference type="InterPro" id="IPR036412">
    <property type="entry name" value="HAD-like_sf"/>
</dbReference>
<feature type="transmembrane region" description="Helical" evidence="10">
    <location>
        <begin position="944"/>
        <end position="966"/>
    </location>
</feature>
<comment type="subcellular location">
    <subcellularLocation>
        <location evidence="1">Endomembrane system</location>
        <topology evidence="1">Multi-pass membrane protein</topology>
    </subcellularLocation>
</comment>
<evidence type="ECO:0000256" key="2">
    <source>
        <dbReference type="ARBA" id="ARBA00022692"/>
    </source>
</evidence>
<dbReference type="InterPro" id="IPR006068">
    <property type="entry name" value="ATPase_P-typ_cation-transptr_C"/>
</dbReference>
<dbReference type="OrthoDB" id="3352408at2759"/>
<dbReference type="PROSITE" id="PS00154">
    <property type="entry name" value="ATPASE_E1_E2"/>
    <property type="match status" value="1"/>
</dbReference>
<feature type="transmembrane region" description="Helical" evidence="10">
    <location>
        <begin position="1066"/>
        <end position="1089"/>
    </location>
</feature>
<dbReference type="GO" id="GO:0006874">
    <property type="term" value="P:intracellular calcium ion homeostasis"/>
    <property type="evidence" value="ECO:0007669"/>
    <property type="project" value="TreeGrafter"/>
</dbReference>
<evidence type="ECO:0000256" key="9">
    <source>
        <dbReference type="SAM" id="MobiDB-lite"/>
    </source>
</evidence>